<proteinExistence type="predicted"/>
<gene>
    <name evidence="2" type="ORF">HKK74_36070</name>
</gene>
<name>A0ABR7M1U2_9ACTN</name>
<dbReference type="Pfam" id="PF00149">
    <property type="entry name" value="Metallophos"/>
    <property type="match status" value="1"/>
</dbReference>
<dbReference type="RefSeq" id="WP_187247908.1">
    <property type="nucleotide sequence ID" value="NZ_BAAAOK010000066.1"/>
</dbReference>
<evidence type="ECO:0000313" key="2">
    <source>
        <dbReference type="EMBL" id="MBC6470868.1"/>
    </source>
</evidence>
<dbReference type="PANTHER" id="PTHR31302">
    <property type="entry name" value="TRANSMEMBRANE PROTEIN WITH METALLOPHOSPHOESTERASE DOMAIN-RELATED"/>
    <property type="match status" value="1"/>
</dbReference>
<feature type="domain" description="Calcineurin-like phosphoesterase" evidence="1">
    <location>
        <begin position="47"/>
        <end position="234"/>
    </location>
</feature>
<dbReference type="PANTHER" id="PTHR31302:SF20">
    <property type="entry name" value="CONSERVED PROTEIN"/>
    <property type="match status" value="1"/>
</dbReference>
<dbReference type="Proteomes" id="UP000805614">
    <property type="component" value="Unassembled WGS sequence"/>
</dbReference>
<comment type="caution">
    <text evidence="2">The sequence shown here is derived from an EMBL/GenBank/DDBJ whole genome shotgun (WGS) entry which is preliminary data.</text>
</comment>
<dbReference type="InterPro" id="IPR051158">
    <property type="entry name" value="Metallophosphoesterase_sf"/>
</dbReference>
<dbReference type="SUPFAM" id="SSF56300">
    <property type="entry name" value="Metallo-dependent phosphatases"/>
    <property type="match status" value="1"/>
</dbReference>
<protein>
    <submittedName>
        <fullName evidence="2">Metallophosphoesterase</fullName>
    </submittedName>
</protein>
<sequence length="305" mass="33092">MRKLYALPLGLIGAGAAGIGYASVIERNWFALRRFEVPVLPAGRQPIKILHLSDAHLTPGRSRLINWVRSLDALEPDLVVNTGDSISHADAVPSFLDALGPLLDRPGVFVYGSNDLYAPIFKNPTRYLWRTSKSDYKKRREPDLPYRELGASLAAAGWLDLNNRIGRLKVGELDVEFGGIDDSHIGRDRYDKVAGPVDPRADLNIGVMHSPEPRNLDRFAADGYKLLLAGHTHGGQLCVPLYGALVTNCGIEPARVKGLHRHPAAGGPDAAWLHVSAGLGTSPKAPVRFCCRPEATLLTLVSHSG</sequence>
<dbReference type="Gene3D" id="3.60.21.10">
    <property type="match status" value="1"/>
</dbReference>
<keyword evidence="3" id="KW-1185">Reference proteome</keyword>
<evidence type="ECO:0000313" key="3">
    <source>
        <dbReference type="Proteomes" id="UP000805614"/>
    </source>
</evidence>
<accession>A0ABR7M1U2</accession>
<dbReference type="InterPro" id="IPR029052">
    <property type="entry name" value="Metallo-depent_PP-like"/>
</dbReference>
<dbReference type="EMBL" id="JABVEC010000050">
    <property type="protein sequence ID" value="MBC6470868.1"/>
    <property type="molecule type" value="Genomic_DNA"/>
</dbReference>
<evidence type="ECO:0000259" key="1">
    <source>
        <dbReference type="Pfam" id="PF00149"/>
    </source>
</evidence>
<dbReference type="InterPro" id="IPR004843">
    <property type="entry name" value="Calcineurin-like_PHP"/>
</dbReference>
<reference evidence="2 3" key="1">
    <citation type="submission" date="2020-06" db="EMBL/GenBank/DDBJ databases">
        <title>Actinomadura xiongansis sp. nov., isolated from soil of Baiyangdian.</title>
        <authorList>
            <person name="Zhang X."/>
        </authorList>
    </citation>
    <scope>NUCLEOTIDE SEQUENCE [LARGE SCALE GENOMIC DNA]</scope>
    <source>
        <strain evidence="2 3">HBUM206468</strain>
    </source>
</reference>
<organism evidence="2 3">
    <name type="scientific">Actinomadura alba</name>
    <dbReference type="NCBI Taxonomy" id="406431"/>
    <lineage>
        <taxon>Bacteria</taxon>
        <taxon>Bacillati</taxon>
        <taxon>Actinomycetota</taxon>
        <taxon>Actinomycetes</taxon>
        <taxon>Streptosporangiales</taxon>
        <taxon>Thermomonosporaceae</taxon>
        <taxon>Actinomadura</taxon>
    </lineage>
</organism>